<feature type="region of interest" description="Disordered" evidence="1">
    <location>
        <begin position="1"/>
        <end position="59"/>
    </location>
</feature>
<name>A0A410FTA4_BIPS1</name>
<dbReference type="EMBL" id="CP034928">
    <property type="protein sequence ID" value="QAA76160.1"/>
    <property type="molecule type" value="Genomic_DNA"/>
</dbReference>
<reference evidence="3" key="1">
    <citation type="submission" date="2018-12" db="EMBL/GenBank/DDBJ databases">
        <title>Complete genome sequence of an uncultured bacterium of the candidate phylum Bipolaricaulota.</title>
        <authorList>
            <person name="Kadnikov V.V."/>
            <person name="Mardanov A.V."/>
            <person name="Beletsky A.V."/>
            <person name="Frank Y.A."/>
            <person name="Karnachuk O.V."/>
            <person name="Ravin N.V."/>
        </authorList>
    </citation>
    <scope>NUCLEOTIDE SEQUENCE [LARGE SCALE GENOMIC DNA]</scope>
</reference>
<proteinExistence type="predicted"/>
<organism evidence="2 3">
    <name type="scientific">Bipolaricaulis sibiricus</name>
    <dbReference type="NCBI Taxonomy" id="2501609"/>
    <lineage>
        <taxon>Bacteria</taxon>
        <taxon>Candidatus Bipolaricaulota</taxon>
        <taxon>Candidatus Bipolaricaulia</taxon>
        <taxon>Candidatus Bipolaricaulales</taxon>
        <taxon>Candidatus Bipolaricaulaceae</taxon>
        <taxon>Candidatus Bipolaricaulis</taxon>
    </lineage>
</organism>
<accession>A0A410FTA4</accession>
<dbReference type="Proteomes" id="UP000287233">
    <property type="component" value="Chromosome"/>
</dbReference>
<evidence type="ECO:0000313" key="3">
    <source>
        <dbReference type="Proteomes" id="UP000287233"/>
    </source>
</evidence>
<sequence length="59" mass="6691">MRRASASAAQAPHSELLDPVRQGSRRSRFWQGREPSRILPSRKPNNASHTPIAGCRQRR</sequence>
<protein>
    <submittedName>
        <fullName evidence="2">Uncharacterized protein</fullName>
    </submittedName>
</protein>
<evidence type="ECO:0000256" key="1">
    <source>
        <dbReference type="SAM" id="MobiDB-lite"/>
    </source>
</evidence>
<dbReference type="KEGG" id="bih:BIP78_0394"/>
<evidence type="ECO:0000313" key="2">
    <source>
        <dbReference type="EMBL" id="QAA76160.1"/>
    </source>
</evidence>
<dbReference type="AlphaFoldDB" id="A0A410FTA4"/>
<gene>
    <name evidence="2" type="ORF">BIP78_0394</name>
</gene>